<dbReference type="Proteomes" id="UP000288168">
    <property type="component" value="Unassembled WGS sequence"/>
</dbReference>
<proteinExistence type="predicted"/>
<organism evidence="1 2">
    <name type="scientific">Fusarium duplospermum</name>
    <dbReference type="NCBI Taxonomy" id="1325734"/>
    <lineage>
        <taxon>Eukaryota</taxon>
        <taxon>Fungi</taxon>
        <taxon>Dikarya</taxon>
        <taxon>Ascomycota</taxon>
        <taxon>Pezizomycotina</taxon>
        <taxon>Sordariomycetes</taxon>
        <taxon>Hypocreomycetidae</taxon>
        <taxon>Hypocreales</taxon>
        <taxon>Nectriaceae</taxon>
        <taxon>Fusarium</taxon>
        <taxon>Fusarium solani species complex</taxon>
    </lineage>
</organism>
<evidence type="ECO:0008006" key="3">
    <source>
        <dbReference type="Google" id="ProtNLM"/>
    </source>
</evidence>
<accession>A0A428P618</accession>
<dbReference type="AlphaFoldDB" id="A0A428P618"/>
<gene>
    <name evidence="1" type="ORF">CEP54_012903</name>
</gene>
<evidence type="ECO:0000313" key="1">
    <source>
        <dbReference type="EMBL" id="RSL48465.1"/>
    </source>
</evidence>
<dbReference type="STRING" id="1325734.A0A428P618"/>
<reference evidence="1 2" key="1">
    <citation type="submission" date="2017-06" db="EMBL/GenBank/DDBJ databases">
        <title>Comparative genomic analysis of Ambrosia Fusariam Clade fungi.</title>
        <authorList>
            <person name="Stajich J.E."/>
            <person name="Carrillo J."/>
            <person name="Kijimoto T."/>
            <person name="Eskalen A."/>
            <person name="O'Donnell K."/>
            <person name="Kasson M."/>
        </authorList>
    </citation>
    <scope>NUCLEOTIDE SEQUENCE [LARGE SCALE GENOMIC DNA]</scope>
    <source>
        <strain evidence="1 2">NRRL62584</strain>
    </source>
</reference>
<name>A0A428P618_9HYPO</name>
<keyword evidence="2" id="KW-1185">Reference proteome</keyword>
<comment type="caution">
    <text evidence="1">The sequence shown here is derived from an EMBL/GenBank/DDBJ whole genome shotgun (WGS) entry which is preliminary data.</text>
</comment>
<dbReference type="OrthoDB" id="3862662at2759"/>
<protein>
    <recommendedName>
        <fullName evidence="3">Transcription factor domain-containing protein</fullName>
    </recommendedName>
</protein>
<sequence length="73" mass="8497">MFPSTMSWTATEEIRRTWWGVITLDRQYQWYIEETGKVELKAAVDSLKGALALIGNSWKVGEKYCRILEGERV</sequence>
<evidence type="ECO:0000313" key="2">
    <source>
        <dbReference type="Proteomes" id="UP000288168"/>
    </source>
</evidence>
<dbReference type="EMBL" id="NKCI01000196">
    <property type="protein sequence ID" value="RSL48465.1"/>
    <property type="molecule type" value="Genomic_DNA"/>
</dbReference>